<keyword evidence="1" id="KW-0560">Oxidoreductase</keyword>
<dbReference type="SUPFAM" id="SSF53720">
    <property type="entry name" value="ALDH-like"/>
    <property type="match status" value="1"/>
</dbReference>
<keyword evidence="4" id="KW-1185">Reference proteome</keyword>
<proteinExistence type="predicted"/>
<evidence type="ECO:0000259" key="2">
    <source>
        <dbReference type="Pfam" id="PF00171"/>
    </source>
</evidence>
<sequence>MSLQQELHYGHFIDGQDYLGHTPESIDVINPTNGEVYATMSMGDKGDVDAAVAAAKRAFNQPSWREMSNNDRGDLLFKCGQVIGAHAEELMFIESRDSGGTIRRAAGMDIPIVIDLIGYYADLIKTTNNIVDLPTKPLPEAGHAQVWQEPIGVCALITPWNFPIFIAVAKIIPALAAGNTVVIKPSEYTPASTTHLVQLLSDVLPKGVLNIVNGDGASVGEALTTHPDVGKVSFTGSTCVGKHIQKMATESCKLVGLELGGKGPKNSYERCRSRPCSIWYNLWRLI</sequence>
<dbReference type="EMBL" id="JAKKSL010000008">
    <property type="protein sequence ID" value="MCI2286186.1"/>
    <property type="molecule type" value="Genomic_DNA"/>
</dbReference>
<dbReference type="PANTHER" id="PTHR11699">
    <property type="entry name" value="ALDEHYDE DEHYDROGENASE-RELATED"/>
    <property type="match status" value="1"/>
</dbReference>
<dbReference type="InterPro" id="IPR016161">
    <property type="entry name" value="Ald_DH/histidinol_DH"/>
</dbReference>
<evidence type="ECO:0000313" key="3">
    <source>
        <dbReference type="EMBL" id="MCI2286186.1"/>
    </source>
</evidence>
<evidence type="ECO:0000256" key="1">
    <source>
        <dbReference type="ARBA" id="ARBA00023002"/>
    </source>
</evidence>
<reference evidence="3" key="1">
    <citation type="submission" date="2022-01" db="EMBL/GenBank/DDBJ databases">
        <title>Colwellia maritima, isolated from seawater.</title>
        <authorList>
            <person name="Kristyanto S."/>
            <person name="Jung J."/>
            <person name="Jeon C.O."/>
        </authorList>
    </citation>
    <scope>NUCLEOTIDE SEQUENCE</scope>
    <source>
        <strain evidence="3">MSW7</strain>
    </source>
</reference>
<organism evidence="3 4">
    <name type="scientific">Colwellia maritima</name>
    <dbReference type="NCBI Taxonomy" id="2912588"/>
    <lineage>
        <taxon>Bacteria</taxon>
        <taxon>Pseudomonadati</taxon>
        <taxon>Pseudomonadota</taxon>
        <taxon>Gammaproteobacteria</taxon>
        <taxon>Alteromonadales</taxon>
        <taxon>Colwelliaceae</taxon>
        <taxon>Colwellia</taxon>
    </lineage>
</organism>
<name>A0ABS9X7J8_9GAMM</name>
<protein>
    <submittedName>
        <fullName evidence="3">Aldehyde dehydrogenase family protein</fullName>
    </submittedName>
</protein>
<dbReference type="Pfam" id="PF00171">
    <property type="entry name" value="Aldedh"/>
    <property type="match status" value="1"/>
</dbReference>
<gene>
    <name evidence="3" type="ORF">L3081_25570</name>
</gene>
<dbReference type="Gene3D" id="3.40.605.10">
    <property type="entry name" value="Aldehyde Dehydrogenase, Chain A, domain 1"/>
    <property type="match status" value="1"/>
</dbReference>
<comment type="caution">
    <text evidence="3">The sequence shown here is derived from an EMBL/GenBank/DDBJ whole genome shotgun (WGS) entry which is preliminary data.</text>
</comment>
<dbReference type="InterPro" id="IPR016162">
    <property type="entry name" value="Ald_DH_N"/>
</dbReference>
<dbReference type="Proteomes" id="UP001139646">
    <property type="component" value="Unassembled WGS sequence"/>
</dbReference>
<evidence type="ECO:0000313" key="4">
    <source>
        <dbReference type="Proteomes" id="UP001139646"/>
    </source>
</evidence>
<feature type="domain" description="Aldehyde dehydrogenase" evidence="2">
    <location>
        <begin position="24"/>
        <end position="264"/>
    </location>
</feature>
<accession>A0ABS9X7J8</accession>
<dbReference type="RefSeq" id="WP_242289523.1">
    <property type="nucleotide sequence ID" value="NZ_JAKKSL010000008.1"/>
</dbReference>
<dbReference type="InterPro" id="IPR015590">
    <property type="entry name" value="Aldehyde_DH_dom"/>
</dbReference>